<dbReference type="AlphaFoldDB" id="A0A9D9NDY3"/>
<name>A0A9D9NDY3_9SPIO</name>
<evidence type="ECO:0000313" key="1">
    <source>
        <dbReference type="EMBL" id="MBO8469968.1"/>
    </source>
</evidence>
<reference evidence="1" key="2">
    <citation type="journal article" date="2021" name="PeerJ">
        <title>Extensive microbial diversity within the chicken gut microbiome revealed by metagenomics and culture.</title>
        <authorList>
            <person name="Gilroy R."/>
            <person name="Ravi A."/>
            <person name="Getino M."/>
            <person name="Pursley I."/>
            <person name="Horton D.L."/>
            <person name="Alikhan N.F."/>
            <person name="Baker D."/>
            <person name="Gharbi K."/>
            <person name="Hall N."/>
            <person name="Watson M."/>
            <person name="Adriaenssens E.M."/>
            <person name="Foster-Nyarko E."/>
            <person name="Jarju S."/>
            <person name="Secka A."/>
            <person name="Antonio M."/>
            <person name="Oren A."/>
            <person name="Chaudhuri R.R."/>
            <person name="La Ragione R."/>
            <person name="Hildebrand F."/>
            <person name="Pallen M.J."/>
        </authorList>
    </citation>
    <scope>NUCLEOTIDE SEQUENCE</scope>
    <source>
        <strain evidence="1">14700</strain>
    </source>
</reference>
<dbReference type="InterPro" id="IPR016181">
    <property type="entry name" value="Acyl_CoA_acyltransferase"/>
</dbReference>
<evidence type="ECO:0000313" key="2">
    <source>
        <dbReference type="Proteomes" id="UP000810292"/>
    </source>
</evidence>
<accession>A0A9D9NDY3</accession>
<dbReference type="Proteomes" id="UP000810292">
    <property type="component" value="Unassembled WGS sequence"/>
</dbReference>
<sequence length="164" mass="18865">MIRKAEKNELDVILAVYDKARAFMRSNGNMNQWINGYPSRDILEKDIENGNLFVLYDDSSVYGVFMFRKGHDRTYDIIRDGSWMDDSEYGVIHRIASDGTHKGVLGEALRFVSSFTDHIRIDTHSDNIPMQNALRKEGFTRCGIIVCDDGTDRIAFERLQHKAL</sequence>
<comment type="caution">
    <text evidence="1">The sequence shown here is derived from an EMBL/GenBank/DDBJ whole genome shotgun (WGS) entry which is preliminary data.</text>
</comment>
<dbReference type="EMBL" id="JADIMF010000151">
    <property type="protein sequence ID" value="MBO8469968.1"/>
    <property type="molecule type" value="Genomic_DNA"/>
</dbReference>
<dbReference type="SUPFAM" id="SSF55729">
    <property type="entry name" value="Acyl-CoA N-acyltransferases (Nat)"/>
    <property type="match status" value="1"/>
</dbReference>
<protein>
    <submittedName>
        <fullName evidence="1">N-acetyltransferase</fullName>
    </submittedName>
</protein>
<organism evidence="1 2">
    <name type="scientific">Candidatus Ornithospirochaeta stercoravium</name>
    <dbReference type="NCBI Taxonomy" id="2840897"/>
    <lineage>
        <taxon>Bacteria</taxon>
        <taxon>Pseudomonadati</taxon>
        <taxon>Spirochaetota</taxon>
        <taxon>Spirochaetia</taxon>
        <taxon>Spirochaetales</taxon>
        <taxon>Spirochaetaceae</taxon>
        <taxon>Spirochaetaceae incertae sedis</taxon>
        <taxon>Candidatus Ornithospirochaeta</taxon>
    </lineage>
</organism>
<gene>
    <name evidence="1" type="ORF">IAA72_09320</name>
</gene>
<reference evidence="1" key="1">
    <citation type="submission" date="2020-10" db="EMBL/GenBank/DDBJ databases">
        <authorList>
            <person name="Gilroy R."/>
        </authorList>
    </citation>
    <scope>NUCLEOTIDE SEQUENCE</scope>
    <source>
        <strain evidence="1">14700</strain>
    </source>
</reference>
<proteinExistence type="predicted"/>
<dbReference type="Gene3D" id="3.40.630.30">
    <property type="match status" value="1"/>
</dbReference>